<reference evidence="2 3" key="1">
    <citation type="journal article" date="2024" name="Ann. Entomol. Soc. Am.">
        <title>Genomic analyses of the southern and eastern yellowjacket wasps (Hymenoptera: Vespidae) reveal evolutionary signatures of social life.</title>
        <authorList>
            <person name="Catto M.A."/>
            <person name="Caine P.B."/>
            <person name="Orr S.E."/>
            <person name="Hunt B.G."/>
            <person name="Goodisman M.A.D."/>
        </authorList>
    </citation>
    <scope>NUCLEOTIDE SEQUENCE [LARGE SCALE GENOMIC DNA]</scope>
    <source>
        <strain evidence="2">232</strain>
        <tissue evidence="2">Head and thorax</tissue>
    </source>
</reference>
<dbReference type="EMBL" id="JAYRBN010000100">
    <property type="protein sequence ID" value="KAL2727605.1"/>
    <property type="molecule type" value="Genomic_DNA"/>
</dbReference>
<proteinExistence type="predicted"/>
<protein>
    <submittedName>
        <fullName evidence="2">Uncharacterized protein</fullName>
    </submittedName>
</protein>
<name>A0ABD2B4I4_VESMC</name>
<dbReference type="AlphaFoldDB" id="A0ABD2B4I4"/>
<sequence>MDTVSSGGTSRLSMQVMSVYSEAFIDNRDKTTRHTLVFTAMKYPRFSEARSRRPFTFSDRNALSCTLAKLQVRRRPKPEKSSSDRNPEGVSSLRLHHDDCYFAFARL</sequence>
<gene>
    <name evidence="2" type="ORF">V1477_016881</name>
</gene>
<comment type="caution">
    <text evidence="2">The sequence shown here is derived from an EMBL/GenBank/DDBJ whole genome shotgun (WGS) entry which is preliminary data.</text>
</comment>
<feature type="region of interest" description="Disordered" evidence="1">
    <location>
        <begin position="70"/>
        <end position="92"/>
    </location>
</feature>
<organism evidence="2 3">
    <name type="scientific">Vespula maculifrons</name>
    <name type="common">Eastern yellow jacket</name>
    <name type="synonym">Wasp</name>
    <dbReference type="NCBI Taxonomy" id="7453"/>
    <lineage>
        <taxon>Eukaryota</taxon>
        <taxon>Metazoa</taxon>
        <taxon>Ecdysozoa</taxon>
        <taxon>Arthropoda</taxon>
        <taxon>Hexapoda</taxon>
        <taxon>Insecta</taxon>
        <taxon>Pterygota</taxon>
        <taxon>Neoptera</taxon>
        <taxon>Endopterygota</taxon>
        <taxon>Hymenoptera</taxon>
        <taxon>Apocrita</taxon>
        <taxon>Aculeata</taxon>
        <taxon>Vespoidea</taxon>
        <taxon>Vespidae</taxon>
        <taxon>Vespinae</taxon>
        <taxon>Vespula</taxon>
    </lineage>
</organism>
<evidence type="ECO:0000313" key="3">
    <source>
        <dbReference type="Proteomes" id="UP001607303"/>
    </source>
</evidence>
<evidence type="ECO:0000256" key="1">
    <source>
        <dbReference type="SAM" id="MobiDB-lite"/>
    </source>
</evidence>
<evidence type="ECO:0000313" key="2">
    <source>
        <dbReference type="EMBL" id="KAL2727605.1"/>
    </source>
</evidence>
<dbReference type="Proteomes" id="UP001607303">
    <property type="component" value="Unassembled WGS sequence"/>
</dbReference>
<keyword evidence="3" id="KW-1185">Reference proteome</keyword>
<feature type="compositionally biased region" description="Basic and acidic residues" evidence="1">
    <location>
        <begin position="78"/>
        <end position="87"/>
    </location>
</feature>
<accession>A0ABD2B4I4</accession>